<protein>
    <submittedName>
        <fullName evidence="1">Uncharacterized protein</fullName>
    </submittedName>
</protein>
<gene>
    <name evidence="1" type="ORF">GOP47_0005140</name>
</gene>
<dbReference type="EMBL" id="JABFUD020000005">
    <property type="protein sequence ID" value="KAI5079661.1"/>
    <property type="molecule type" value="Genomic_DNA"/>
</dbReference>
<dbReference type="Proteomes" id="UP000886520">
    <property type="component" value="Chromosome 5"/>
</dbReference>
<dbReference type="AlphaFoldDB" id="A0A9D4ZNB8"/>
<feature type="non-terminal residue" evidence="1">
    <location>
        <position position="1"/>
    </location>
</feature>
<sequence>EDAATTAFILEDSIGCCHSFYAPSVLCKVVDLIRNESNDWLDVRQEGDDGEAAEGTRIRYDLNFVVYDRNIPRPNKKVTTLIVDGTGVNLTLSKMFQVSTYACKYALKNMEKGRFSPLYVELWGESNWRYGILYPSGVVLLEDGEISATSYSMGKLENMLREKEKEDDVKGRVALRMASLDGHTRVDNAWTSVRPYKKRRT</sequence>
<evidence type="ECO:0000313" key="2">
    <source>
        <dbReference type="Proteomes" id="UP000886520"/>
    </source>
</evidence>
<proteinExistence type="predicted"/>
<accession>A0A9D4ZNB8</accession>
<evidence type="ECO:0000313" key="1">
    <source>
        <dbReference type="EMBL" id="KAI5079661.1"/>
    </source>
</evidence>
<organism evidence="1 2">
    <name type="scientific">Adiantum capillus-veneris</name>
    <name type="common">Maidenhair fern</name>
    <dbReference type="NCBI Taxonomy" id="13818"/>
    <lineage>
        <taxon>Eukaryota</taxon>
        <taxon>Viridiplantae</taxon>
        <taxon>Streptophyta</taxon>
        <taxon>Embryophyta</taxon>
        <taxon>Tracheophyta</taxon>
        <taxon>Polypodiopsida</taxon>
        <taxon>Polypodiidae</taxon>
        <taxon>Polypodiales</taxon>
        <taxon>Pteridineae</taxon>
        <taxon>Pteridaceae</taxon>
        <taxon>Vittarioideae</taxon>
        <taxon>Adiantum</taxon>
    </lineage>
</organism>
<comment type="caution">
    <text evidence="1">The sequence shown here is derived from an EMBL/GenBank/DDBJ whole genome shotgun (WGS) entry which is preliminary data.</text>
</comment>
<name>A0A9D4ZNB8_ADICA</name>
<keyword evidence="2" id="KW-1185">Reference proteome</keyword>
<reference evidence="1 2" key="1">
    <citation type="submission" date="2021-01" db="EMBL/GenBank/DDBJ databases">
        <title>Adiantum capillus-veneris genome.</title>
        <authorList>
            <person name="Fang Y."/>
            <person name="Liao Q."/>
        </authorList>
    </citation>
    <scope>NUCLEOTIDE SEQUENCE [LARGE SCALE GENOMIC DNA]</scope>
    <source>
        <strain evidence="1">H3</strain>
        <tissue evidence="1">Leaf</tissue>
    </source>
</reference>